<comment type="catalytic activity">
    <reaction evidence="1">
        <text>ATP + protein L-histidine = ADP + protein N-phospho-L-histidine.</text>
        <dbReference type="EC" id="2.7.13.3"/>
    </reaction>
</comment>
<dbReference type="Proteomes" id="UP000005778">
    <property type="component" value="Chromosome"/>
</dbReference>
<reference evidence="13 14" key="2">
    <citation type="submission" date="2012-02" db="EMBL/GenBank/DDBJ databases">
        <title>Improved High-Quality Draft sequence of Desulfobacter postgatei 2ac9.</title>
        <authorList>
            <consortium name="US DOE Joint Genome Institute"/>
            <person name="Lucas S."/>
            <person name="Han J."/>
            <person name="Lapidus A."/>
            <person name="Cheng J.-F."/>
            <person name="Goodwin L."/>
            <person name="Pitluck S."/>
            <person name="Peters L."/>
            <person name="Ovchinnikova G."/>
            <person name="Held B."/>
            <person name="Detter J.C."/>
            <person name="Han C."/>
            <person name="Tapia R."/>
            <person name="Land M."/>
            <person name="Hauser L."/>
            <person name="Kyrpides N."/>
            <person name="Ivanova N."/>
            <person name="Pagani I."/>
            <person name="Orellana R."/>
            <person name="Lovley D."/>
            <person name="Woyke T."/>
        </authorList>
    </citation>
    <scope>NUCLEOTIDE SEQUENCE [LARGE SCALE GENOMIC DNA]</scope>
    <source>
        <strain evidence="13 14">2ac9</strain>
    </source>
</reference>
<evidence type="ECO:0000256" key="4">
    <source>
        <dbReference type="ARBA" id="ARBA00022553"/>
    </source>
</evidence>
<evidence type="ECO:0000259" key="11">
    <source>
        <dbReference type="PROSITE" id="PS50109"/>
    </source>
</evidence>
<keyword evidence="8" id="KW-0067">ATP-binding</keyword>
<dbReference type="STRING" id="879212.DespoDRAFT_02741"/>
<keyword evidence="14" id="KW-1185">Reference proteome</keyword>
<accession>I5B513</accession>
<evidence type="ECO:0000259" key="12">
    <source>
        <dbReference type="PROSITE" id="PS50885"/>
    </source>
</evidence>
<dbReference type="Gene3D" id="3.30.565.10">
    <property type="entry name" value="Histidine kinase-like ATPase, C-terminal domain"/>
    <property type="match status" value="1"/>
</dbReference>
<dbReference type="eggNOG" id="COG5000">
    <property type="taxonomic scope" value="Bacteria"/>
</dbReference>
<dbReference type="Pfam" id="PF02518">
    <property type="entry name" value="HATPase_c"/>
    <property type="match status" value="1"/>
</dbReference>
<dbReference type="EMBL" id="CM001488">
    <property type="protein sequence ID" value="EIM64576.1"/>
    <property type="molecule type" value="Genomic_DNA"/>
</dbReference>
<dbReference type="AlphaFoldDB" id="I5B513"/>
<dbReference type="GO" id="GO:0007234">
    <property type="term" value="P:osmosensory signaling via phosphorelay pathway"/>
    <property type="evidence" value="ECO:0007669"/>
    <property type="project" value="TreeGrafter"/>
</dbReference>
<dbReference type="InterPro" id="IPR050351">
    <property type="entry name" value="BphY/WalK/GraS-like"/>
</dbReference>
<dbReference type="InterPro" id="IPR003594">
    <property type="entry name" value="HATPase_dom"/>
</dbReference>
<dbReference type="InterPro" id="IPR036890">
    <property type="entry name" value="HATPase_C_sf"/>
</dbReference>
<organism evidence="13 14">
    <name type="scientific">Desulfobacter postgatei 2ac9</name>
    <dbReference type="NCBI Taxonomy" id="879212"/>
    <lineage>
        <taxon>Bacteria</taxon>
        <taxon>Pseudomonadati</taxon>
        <taxon>Thermodesulfobacteriota</taxon>
        <taxon>Desulfobacteria</taxon>
        <taxon>Desulfobacterales</taxon>
        <taxon>Desulfobacteraceae</taxon>
        <taxon>Desulfobacter</taxon>
    </lineage>
</organism>
<dbReference type="CDD" id="cd06225">
    <property type="entry name" value="HAMP"/>
    <property type="match status" value="1"/>
</dbReference>
<dbReference type="SMART" id="SM00387">
    <property type="entry name" value="HATPase_c"/>
    <property type="match status" value="1"/>
</dbReference>
<dbReference type="Gene3D" id="6.10.340.10">
    <property type="match status" value="1"/>
</dbReference>
<dbReference type="GO" id="GO:0016020">
    <property type="term" value="C:membrane"/>
    <property type="evidence" value="ECO:0007669"/>
    <property type="project" value="UniProtKB-SubCell"/>
</dbReference>
<keyword evidence="7 13" id="KW-0418">Kinase</keyword>
<keyword evidence="10" id="KW-0472">Membrane</keyword>
<dbReference type="EC" id="2.7.13.3" evidence="3"/>
<keyword evidence="9" id="KW-0902">Two-component regulatory system</keyword>
<dbReference type="GO" id="GO:0030295">
    <property type="term" value="F:protein kinase activator activity"/>
    <property type="evidence" value="ECO:0007669"/>
    <property type="project" value="TreeGrafter"/>
</dbReference>
<evidence type="ECO:0000256" key="3">
    <source>
        <dbReference type="ARBA" id="ARBA00012438"/>
    </source>
</evidence>
<dbReference type="GO" id="GO:0000155">
    <property type="term" value="F:phosphorelay sensor kinase activity"/>
    <property type="evidence" value="ECO:0007669"/>
    <property type="project" value="InterPro"/>
</dbReference>
<dbReference type="PRINTS" id="PR00344">
    <property type="entry name" value="BCTRLSENSOR"/>
</dbReference>
<dbReference type="PROSITE" id="PS50109">
    <property type="entry name" value="HIS_KIN"/>
    <property type="match status" value="1"/>
</dbReference>
<dbReference type="SUPFAM" id="SSF55874">
    <property type="entry name" value="ATPase domain of HSP90 chaperone/DNA topoisomerase II/histidine kinase"/>
    <property type="match status" value="1"/>
</dbReference>
<evidence type="ECO:0000256" key="8">
    <source>
        <dbReference type="ARBA" id="ARBA00022840"/>
    </source>
</evidence>
<keyword evidence="10" id="KW-0812">Transmembrane</keyword>
<evidence type="ECO:0000256" key="1">
    <source>
        <dbReference type="ARBA" id="ARBA00000085"/>
    </source>
</evidence>
<keyword evidence="10" id="KW-1133">Transmembrane helix</keyword>
<dbReference type="Pfam" id="PF00512">
    <property type="entry name" value="HisKA"/>
    <property type="match status" value="1"/>
</dbReference>
<reference evidence="13 14" key="1">
    <citation type="submission" date="2011-09" db="EMBL/GenBank/DDBJ databases">
        <authorList>
            <consortium name="US DOE Joint Genome Institute (JGI-PGF)"/>
            <person name="Lucas S."/>
            <person name="Han J."/>
            <person name="Lapidus A."/>
            <person name="Cheng J.-F."/>
            <person name="Goodwin L."/>
            <person name="Pitluck S."/>
            <person name="Peters L."/>
            <person name="Land M.L."/>
            <person name="Hauser L."/>
            <person name="Orellana R."/>
            <person name="Lovley D."/>
            <person name="Woyke T.J."/>
        </authorList>
    </citation>
    <scope>NUCLEOTIDE SEQUENCE [LARGE SCALE GENOMIC DNA]</scope>
    <source>
        <strain evidence="13 14">2ac9</strain>
    </source>
</reference>
<dbReference type="Gene3D" id="1.10.287.130">
    <property type="match status" value="1"/>
</dbReference>
<dbReference type="InterPro" id="IPR005467">
    <property type="entry name" value="His_kinase_dom"/>
</dbReference>
<dbReference type="InterPro" id="IPR003661">
    <property type="entry name" value="HisK_dim/P_dom"/>
</dbReference>
<dbReference type="PROSITE" id="PS50885">
    <property type="entry name" value="HAMP"/>
    <property type="match status" value="1"/>
</dbReference>
<protein>
    <recommendedName>
        <fullName evidence="3">histidine kinase</fullName>
        <ecNumber evidence="3">2.7.13.3</ecNumber>
    </recommendedName>
</protein>
<name>I5B513_9BACT</name>
<evidence type="ECO:0000256" key="5">
    <source>
        <dbReference type="ARBA" id="ARBA00022679"/>
    </source>
</evidence>
<keyword evidence="6" id="KW-0547">Nucleotide-binding</keyword>
<dbReference type="CDD" id="cd00075">
    <property type="entry name" value="HATPase"/>
    <property type="match status" value="1"/>
</dbReference>
<dbReference type="Pfam" id="PF00672">
    <property type="entry name" value="HAMP"/>
    <property type="match status" value="1"/>
</dbReference>
<feature type="domain" description="Histidine kinase" evidence="11">
    <location>
        <begin position="258"/>
        <end position="470"/>
    </location>
</feature>
<evidence type="ECO:0000313" key="13">
    <source>
        <dbReference type="EMBL" id="EIM64576.1"/>
    </source>
</evidence>
<gene>
    <name evidence="13" type="ORF">DespoDRAFT_02741</name>
</gene>
<evidence type="ECO:0000256" key="7">
    <source>
        <dbReference type="ARBA" id="ARBA00022777"/>
    </source>
</evidence>
<keyword evidence="4" id="KW-0597">Phosphoprotein</keyword>
<feature type="domain" description="HAMP" evidence="12">
    <location>
        <begin position="182"/>
        <end position="234"/>
    </location>
</feature>
<evidence type="ECO:0000256" key="10">
    <source>
        <dbReference type="SAM" id="Phobius"/>
    </source>
</evidence>
<dbReference type="InterPro" id="IPR036097">
    <property type="entry name" value="HisK_dim/P_sf"/>
</dbReference>
<evidence type="ECO:0000256" key="9">
    <source>
        <dbReference type="ARBA" id="ARBA00023012"/>
    </source>
</evidence>
<dbReference type="PANTHER" id="PTHR42878">
    <property type="entry name" value="TWO-COMPONENT HISTIDINE KINASE"/>
    <property type="match status" value="1"/>
</dbReference>
<dbReference type="SMART" id="SM00304">
    <property type="entry name" value="HAMP"/>
    <property type="match status" value="1"/>
</dbReference>
<evidence type="ECO:0000256" key="2">
    <source>
        <dbReference type="ARBA" id="ARBA00004370"/>
    </source>
</evidence>
<dbReference type="SUPFAM" id="SSF158472">
    <property type="entry name" value="HAMP domain-like"/>
    <property type="match status" value="1"/>
</dbReference>
<feature type="transmembrane region" description="Helical" evidence="10">
    <location>
        <begin position="162"/>
        <end position="180"/>
    </location>
</feature>
<evidence type="ECO:0000313" key="14">
    <source>
        <dbReference type="Proteomes" id="UP000005778"/>
    </source>
</evidence>
<proteinExistence type="predicted"/>
<comment type="subcellular location">
    <subcellularLocation>
        <location evidence="2">Membrane</location>
    </subcellularLocation>
</comment>
<keyword evidence="5" id="KW-0808">Transferase</keyword>
<dbReference type="HOGENOM" id="CLU_000445_89_29_7"/>
<dbReference type="InterPro" id="IPR004358">
    <property type="entry name" value="Sig_transdc_His_kin-like_C"/>
</dbReference>
<evidence type="ECO:0000256" key="6">
    <source>
        <dbReference type="ARBA" id="ARBA00022741"/>
    </source>
</evidence>
<dbReference type="SMART" id="SM00388">
    <property type="entry name" value="HisKA"/>
    <property type="match status" value="1"/>
</dbReference>
<dbReference type="PANTHER" id="PTHR42878:SF7">
    <property type="entry name" value="SENSOR HISTIDINE KINASE GLRK"/>
    <property type="match status" value="1"/>
</dbReference>
<feature type="transmembrane region" description="Helical" evidence="10">
    <location>
        <begin position="12"/>
        <end position="37"/>
    </location>
</feature>
<dbReference type="SUPFAM" id="SSF47384">
    <property type="entry name" value="Homodimeric domain of signal transducing histidine kinase"/>
    <property type="match status" value="1"/>
</dbReference>
<dbReference type="InterPro" id="IPR003660">
    <property type="entry name" value="HAMP_dom"/>
</dbReference>
<dbReference type="CDD" id="cd00082">
    <property type="entry name" value="HisKA"/>
    <property type="match status" value="1"/>
</dbReference>
<dbReference type="GO" id="GO:0000156">
    <property type="term" value="F:phosphorelay response regulator activity"/>
    <property type="evidence" value="ECO:0007669"/>
    <property type="project" value="TreeGrafter"/>
</dbReference>
<sequence>MLGFKNISIHARLLSAAVILITLTTLILGWIGIFMISNFVTKRFHQRIDFMTQYLALNCELGLLIGEKYLLQGLVENILEEDDVMAVAILDQNKNTLAEGRRILSGPFEQINKSVFSSNSQESLTWIGGMEKNKAPEIIGEVQITYSLQGITELINTMKKQVFAGALALILVSCLIFHFISRSLVAPIVSLADTARKVSMGNRDVRAAPGTTPEIIRLSQAFNNMLDSLAKGRKTLVRTYEKLTRQQALVEVGKFSMMIAHEVKNPLGIIKSSLELIKSEFNIPEDDLLLRYAEEEIVRLNHLIESFLMFSKPAKPQFEKVDLNQLLEQIAMGFDIQSSTTGVQLDCRIPESKFEAQADFDLLARGIGNIIKNACEANEHKGLVTISVVEHYKMDKTPHKWELFIQDQGPGISREKKTKIFEPFFTTKSTGTGLGLAFADQAIKAHGGNISIESPESGGCCFCVTLFSNIREPEVLKVYDTDINS</sequence>